<proteinExistence type="predicted"/>
<name>A0A7S1F1Z7_NOCSC</name>
<evidence type="ECO:0000256" key="1">
    <source>
        <dbReference type="SAM" id="Phobius"/>
    </source>
</evidence>
<keyword evidence="1" id="KW-1133">Transmembrane helix</keyword>
<keyword evidence="1" id="KW-0812">Transmembrane</keyword>
<dbReference type="EMBL" id="HBFQ01017523">
    <property type="protein sequence ID" value="CAD8837861.1"/>
    <property type="molecule type" value="Transcribed_RNA"/>
</dbReference>
<protein>
    <submittedName>
        <fullName evidence="2">Uncharacterized protein</fullName>
    </submittedName>
</protein>
<reference evidence="2" key="1">
    <citation type="submission" date="2021-01" db="EMBL/GenBank/DDBJ databases">
        <authorList>
            <person name="Corre E."/>
            <person name="Pelletier E."/>
            <person name="Niang G."/>
            <person name="Scheremetjew M."/>
            <person name="Finn R."/>
            <person name="Kale V."/>
            <person name="Holt S."/>
            <person name="Cochrane G."/>
            <person name="Meng A."/>
            <person name="Brown T."/>
            <person name="Cohen L."/>
        </authorList>
    </citation>
    <scope>NUCLEOTIDE SEQUENCE</scope>
</reference>
<evidence type="ECO:0000313" key="2">
    <source>
        <dbReference type="EMBL" id="CAD8837861.1"/>
    </source>
</evidence>
<sequence>MAQGRCRFFFVRVPWEAMYRLPAARGVLALRPRVLSVVHSRAFWNVSLPVLSGPGGAHITKYHIVKPGKEGVEWDDFLLALPEREQLATFSKEVPLFIRYLKVVTDQEGRSEDFVQFLERAKSGLVVENDVFISTEEVLALMWKNGYSEQERNSIQFTFPSDYKFHYPELSVLFNLSEEDTYKFCMRTRIESSHIGELDWAKVKRKGFIRDHWLIFGTGLLTFKYFPFFNYYFGIKVFGTSMVCVTFWTILNRFVANISRRNEYMAAQKTAQDVMHGEDKILLAMSRFANDAKSVEHLQGFKTDVEVQIGSYKQALVEKMKADLTERAVKQLQLISVFEAGMGSALQQLVVQEAASSFRAQFPGDLRMKELAFSGAVKALAGETLAVSDDPVASHFRDAFDGLSGVDVGSVRADPNGSLAERVAFAQQQKEAEFAQSFMVTSKEAAEVKQIVGSGDISGLSVPEAERLESLFTSINGKVGYSLPLTLGTKPICDTSDAVANAYISKVNVQLNLVKDNLRAARLKAFAQAFA</sequence>
<keyword evidence="1" id="KW-0472">Membrane</keyword>
<gene>
    <name evidence="2" type="ORF">NSCI0253_LOCUS12209</name>
</gene>
<feature type="transmembrane region" description="Helical" evidence="1">
    <location>
        <begin position="235"/>
        <end position="255"/>
    </location>
</feature>
<dbReference type="AlphaFoldDB" id="A0A7S1F1Z7"/>
<organism evidence="2">
    <name type="scientific">Noctiluca scintillans</name>
    <name type="common">Sea sparkle</name>
    <name type="synonym">Red tide dinoflagellate</name>
    <dbReference type="NCBI Taxonomy" id="2966"/>
    <lineage>
        <taxon>Eukaryota</taxon>
        <taxon>Sar</taxon>
        <taxon>Alveolata</taxon>
        <taxon>Dinophyceae</taxon>
        <taxon>Noctilucales</taxon>
        <taxon>Noctilucaceae</taxon>
        <taxon>Noctiluca</taxon>
    </lineage>
</organism>
<accession>A0A7S1F1Z7</accession>